<feature type="compositionally biased region" description="Basic and acidic residues" evidence="1">
    <location>
        <begin position="607"/>
        <end position="616"/>
    </location>
</feature>
<feature type="compositionally biased region" description="Low complexity" evidence="1">
    <location>
        <begin position="22"/>
        <end position="31"/>
    </location>
</feature>
<feature type="compositionally biased region" description="Basic and acidic residues" evidence="1">
    <location>
        <begin position="47"/>
        <end position="56"/>
    </location>
</feature>
<sequence>MIDSNSDSDDDDLLNFDPFAPSQQSQQSTASSEDDALLSPPSTATATDEKKIENHESRVEKAAKSIVESNHIASDKLRKPSELYWHKCASKAGVRFYPCRLCPQKEAFGLYFSNGDKLKEDTHVLVQYINYPDFEKYKIVTKKALLEYHNGGDPGRWNEKLCELYAKQERARHRQKRAGSNSRATPKKMGKARNESFELDRDVRVEILFLGQVLALAQQTERDDRLQEEEYRRERIEIQEEHRKKEQQHTNTSTSDGNDDDDGSLEEPYSQTINEDEEDRMYGYFNSATTKSNEPIRVGDWITYFSHVFAAGDKRGRRVAEVLEVNPRGNPVLRLDNGEFLPKDTQVKRIKVIKRKKLEDHPFGIFRPISGFKLRTMARKDPAGKTESERLGNIIQKNLQKFNDNLKKDGLESMSCFMNNFGKKSKKHKSVQEANSDCDFESPKKIHAKKSTEKDLDALSVGSSSSSSESVQKSHKATKSGKVTAKAVRKTKDVDEIDLLSPESTFTINEHRKNGDFQAARPGHRGLTNEAEMLTQASSSTNDSDFQRARRKFREEKRLNERDSYRNVDKDSDSDSSDSSKSTKPVKRPADEIKSYTTVKKSKKLPLKREKAKSKELVKPQLELTFTKTNAKRTTRTVDDAD</sequence>
<reference evidence="2" key="1">
    <citation type="submission" date="2021-01" db="EMBL/GenBank/DDBJ databases">
        <authorList>
            <person name="Corre E."/>
            <person name="Pelletier E."/>
            <person name="Niang G."/>
            <person name="Scheremetjew M."/>
            <person name="Finn R."/>
            <person name="Kale V."/>
            <person name="Holt S."/>
            <person name="Cochrane G."/>
            <person name="Meng A."/>
            <person name="Brown T."/>
            <person name="Cohen L."/>
        </authorList>
    </citation>
    <scope>NUCLEOTIDE SEQUENCE</scope>
    <source>
        <strain evidence="2">B650</strain>
    </source>
</reference>
<dbReference type="AlphaFoldDB" id="A0A7S2KP02"/>
<organism evidence="2">
    <name type="scientific">Leptocylindrus danicus</name>
    <dbReference type="NCBI Taxonomy" id="163516"/>
    <lineage>
        <taxon>Eukaryota</taxon>
        <taxon>Sar</taxon>
        <taxon>Stramenopiles</taxon>
        <taxon>Ochrophyta</taxon>
        <taxon>Bacillariophyta</taxon>
        <taxon>Coscinodiscophyceae</taxon>
        <taxon>Chaetocerotophycidae</taxon>
        <taxon>Leptocylindrales</taxon>
        <taxon>Leptocylindraceae</taxon>
        <taxon>Leptocylindrus</taxon>
    </lineage>
</organism>
<feature type="compositionally biased region" description="Basic and acidic residues" evidence="1">
    <location>
        <begin position="545"/>
        <end position="573"/>
    </location>
</feature>
<feature type="compositionally biased region" description="Low complexity" evidence="1">
    <location>
        <begin position="460"/>
        <end position="471"/>
    </location>
</feature>
<feature type="compositionally biased region" description="Polar residues" evidence="1">
    <location>
        <begin position="535"/>
        <end position="544"/>
    </location>
</feature>
<feature type="region of interest" description="Disordered" evidence="1">
    <location>
        <begin position="1"/>
        <end position="56"/>
    </location>
</feature>
<feature type="region of interest" description="Disordered" evidence="1">
    <location>
        <begin position="170"/>
        <end position="195"/>
    </location>
</feature>
<protein>
    <submittedName>
        <fullName evidence="2">Uncharacterized protein</fullName>
    </submittedName>
</protein>
<feature type="compositionally biased region" description="Basic and acidic residues" evidence="1">
    <location>
        <begin position="238"/>
        <end position="248"/>
    </location>
</feature>
<name>A0A7S2KP02_9STRA</name>
<dbReference type="EMBL" id="HBGY01015680">
    <property type="protein sequence ID" value="CAD9580605.1"/>
    <property type="molecule type" value="Transcribed_RNA"/>
</dbReference>
<feature type="compositionally biased region" description="Acidic residues" evidence="1">
    <location>
        <begin position="1"/>
        <end position="14"/>
    </location>
</feature>
<feature type="region of interest" description="Disordered" evidence="1">
    <location>
        <begin position="509"/>
        <end position="616"/>
    </location>
</feature>
<evidence type="ECO:0000256" key="1">
    <source>
        <dbReference type="SAM" id="MobiDB-lite"/>
    </source>
</evidence>
<feature type="region of interest" description="Disordered" evidence="1">
    <location>
        <begin position="444"/>
        <end position="489"/>
    </location>
</feature>
<gene>
    <name evidence="2" type="ORF">LDAN0321_LOCUS10169</name>
</gene>
<proteinExistence type="predicted"/>
<evidence type="ECO:0000313" key="2">
    <source>
        <dbReference type="EMBL" id="CAD9580605.1"/>
    </source>
</evidence>
<accession>A0A7S2KP02</accession>
<feature type="region of interest" description="Disordered" evidence="1">
    <location>
        <begin position="238"/>
        <end position="280"/>
    </location>
</feature>